<dbReference type="PROSITE" id="PS50275">
    <property type="entry name" value="SAC"/>
    <property type="match status" value="1"/>
</dbReference>
<dbReference type="Gene3D" id="3.60.10.10">
    <property type="entry name" value="Endonuclease/exonuclease/phosphatase"/>
    <property type="match status" value="1"/>
</dbReference>
<dbReference type="SUPFAM" id="SSF56219">
    <property type="entry name" value="DNase I-like"/>
    <property type="match status" value="1"/>
</dbReference>
<dbReference type="GO" id="GO:0043813">
    <property type="term" value="F:phosphatidylinositol-3,5-bisphosphate 5-phosphatase activity"/>
    <property type="evidence" value="ECO:0007669"/>
    <property type="project" value="TreeGrafter"/>
</dbReference>
<dbReference type="InterPro" id="IPR002013">
    <property type="entry name" value="SAC_dom"/>
</dbReference>
<keyword evidence="7" id="KW-0378">Hydrolase</keyword>
<dbReference type="SMART" id="SM00128">
    <property type="entry name" value="IPPc"/>
    <property type="match status" value="1"/>
</dbReference>
<dbReference type="EC" id="3.1.3.36" evidence="4"/>
<dbReference type="Pfam" id="PF02383">
    <property type="entry name" value="Syja_N"/>
    <property type="match status" value="1"/>
</dbReference>
<dbReference type="GO" id="GO:0046856">
    <property type="term" value="P:phosphatidylinositol dephosphorylation"/>
    <property type="evidence" value="ECO:0007669"/>
    <property type="project" value="InterPro"/>
</dbReference>
<evidence type="ECO:0000256" key="4">
    <source>
        <dbReference type="ARBA" id="ARBA00013044"/>
    </source>
</evidence>
<keyword evidence="5" id="KW-0813">Transport</keyword>
<dbReference type="Proteomes" id="UP000095023">
    <property type="component" value="Unassembled WGS sequence"/>
</dbReference>
<gene>
    <name evidence="10" type="ORF">CANCADRAFT_17407</name>
</gene>
<dbReference type="GO" id="GO:0015031">
    <property type="term" value="P:protein transport"/>
    <property type="evidence" value="ECO:0007669"/>
    <property type="project" value="UniProtKB-KW"/>
</dbReference>
<feature type="non-terminal residue" evidence="10">
    <location>
        <position position="909"/>
    </location>
</feature>
<evidence type="ECO:0000259" key="9">
    <source>
        <dbReference type="PROSITE" id="PS50275"/>
    </source>
</evidence>
<dbReference type="InterPro" id="IPR000300">
    <property type="entry name" value="IPPc"/>
</dbReference>
<sequence length="909" mass="101447">KCIVEFVPQSSIDLSTFKLLSDQKLYGIVGLIHVQSETYLCTISSRTPVAAPRFGETVNQINDVYFYCLTSSKYDFIQIDTLGNASYHPETSGGTRYQVGDVIDHPCLGLRRLLADGSFYYSPDFDVTSNVQRRQTGVGDCAEDTFMWNSALIQELLTFRRHLLSDQRKDFDKCKLLTTVIRGFAASTKSTAGGLPVRLTVISKLSSMRAGTRFNARGVDDSGAVANFVETETVVESESFLFAYTQVRGSVPVFWEQSTQLLTTKIKINRSKEATQPAFNKHFDLLTGKYGLVYILNLLSATKPGELELSQRYRQLVEEASLKSFSGQMSMLNFDFHAEVSRGGSYSAASNIIIPIQDALYDFGFFLYDRNTSTIQLEQTGVFRTNCLDCLDRTNLIQEVISRYTMELFFRERGVDCSPGVNDDIFYKHSIIWADSGDQLSKIYAGTGALKSSYTRSGKMNLAGALSDATKSVSRLYINNFMDKSRQQTIDFLLGRLEGQVVVGVYDPINDYVESELERHKSEFSAQKEISIVTATFNAGGAVPDGKVNLDDWLFPASMEELPDIFVIGIQELVDLTPGQIINADSGRRVIWEETILNSLNSHGNYALLRVGQLVGTALFIFGSLGALEHIHSVEGSMKKTGFGGMAGNKGGLACSLHYADTSFCFITAHFAAGQQNVEERVQNYKTLSNGLRFSRGRSVQSHDAAVWFGDFNFRIGGGLSYEDVMDALQHSNLEVLLESDQLHQCMVAGLAFPYYREAVVTFMPTYKFDVGTDSYDTSEKQRIPSWTDRIIYKGKPLRSQFYNSVANIRLSDHKPVTAIFRASVEIINREKRTQMAREIYERRRNEIGGVSSVTKKQEVSEITLKNGLPPPSSNNQRWWLNGGKHAKVQLPNAKKGTIVNPALPNNPF</sequence>
<accession>A0A1E4TM38</accession>
<dbReference type="GO" id="GO:0004439">
    <property type="term" value="F:phosphatidylinositol-4,5-bisphosphate 5-phosphatase activity"/>
    <property type="evidence" value="ECO:0007669"/>
    <property type="project" value="UniProtKB-EC"/>
</dbReference>
<evidence type="ECO:0000256" key="7">
    <source>
        <dbReference type="ARBA" id="ARBA00022801"/>
    </source>
</evidence>
<dbReference type="EMBL" id="KV453841">
    <property type="protein sequence ID" value="ODV92799.1"/>
    <property type="molecule type" value="Genomic_DNA"/>
</dbReference>
<keyword evidence="6" id="KW-0963">Cytoplasm</keyword>
<name>A0A1E4TM38_9ASCO</name>
<dbReference type="InterPro" id="IPR046985">
    <property type="entry name" value="IP5"/>
</dbReference>
<feature type="domain" description="SAC" evidence="9">
    <location>
        <begin position="110"/>
        <end position="446"/>
    </location>
</feature>
<evidence type="ECO:0000256" key="8">
    <source>
        <dbReference type="ARBA" id="ARBA00022927"/>
    </source>
</evidence>
<evidence type="ECO:0000313" key="10">
    <source>
        <dbReference type="EMBL" id="ODV92799.1"/>
    </source>
</evidence>
<evidence type="ECO:0000313" key="11">
    <source>
        <dbReference type="Proteomes" id="UP000095023"/>
    </source>
</evidence>
<evidence type="ECO:0000256" key="1">
    <source>
        <dbReference type="ARBA" id="ARBA00004496"/>
    </source>
</evidence>
<protein>
    <recommendedName>
        <fullName evidence="4">phosphoinositide 5-phosphatase</fullName>
        <ecNumber evidence="4">3.1.3.36</ecNumber>
    </recommendedName>
</protein>
<dbReference type="GO" id="GO:0016020">
    <property type="term" value="C:membrane"/>
    <property type="evidence" value="ECO:0007669"/>
    <property type="project" value="TreeGrafter"/>
</dbReference>
<comment type="subcellular location">
    <subcellularLocation>
        <location evidence="1">Cytoplasm</location>
    </subcellularLocation>
</comment>
<keyword evidence="11" id="KW-1185">Reference proteome</keyword>
<dbReference type="InterPro" id="IPR036691">
    <property type="entry name" value="Endo/exonu/phosph_ase_sf"/>
</dbReference>
<dbReference type="GO" id="GO:0005737">
    <property type="term" value="C:cytoplasm"/>
    <property type="evidence" value="ECO:0007669"/>
    <property type="project" value="UniProtKB-SubCell"/>
</dbReference>
<dbReference type="Pfam" id="PF22669">
    <property type="entry name" value="Exo_endo_phos2"/>
    <property type="match status" value="1"/>
</dbReference>
<dbReference type="PANTHER" id="PTHR11200">
    <property type="entry name" value="INOSITOL 5-PHOSPHATASE"/>
    <property type="match status" value="1"/>
</dbReference>
<comment type="similarity">
    <text evidence="3">In the central section; belongs to the inositol 1,4,5-trisphosphate 5-phosphatase family.</text>
</comment>
<dbReference type="PANTHER" id="PTHR11200:SF257">
    <property type="entry name" value="PHOSPHOINOSITIDE 5-PHOSPHATASE"/>
    <property type="match status" value="1"/>
</dbReference>
<dbReference type="AlphaFoldDB" id="A0A1E4TM38"/>
<evidence type="ECO:0000256" key="3">
    <source>
        <dbReference type="ARBA" id="ARBA00009678"/>
    </source>
</evidence>
<organism evidence="10 11">
    <name type="scientific">Tortispora caseinolytica NRRL Y-17796</name>
    <dbReference type="NCBI Taxonomy" id="767744"/>
    <lineage>
        <taxon>Eukaryota</taxon>
        <taxon>Fungi</taxon>
        <taxon>Dikarya</taxon>
        <taxon>Ascomycota</taxon>
        <taxon>Saccharomycotina</taxon>
        <taxon>Trigonopsidomycetes</taxon>
        <taxon>Trigonopsidales</taxon>
        <taxon>Trigonopsidaceae</taxon>
        <taxon>Tortispora</taxon>
    </lineage>
</organism>
<evidence type="ECO:0000256" key="2">
    <source>
        <dbReference type="ARBA" id="ARBA00008943"/>
    </source>
</evidence>
<dbReference type="OrthoDB" id="405996at2759"/>
<dbReference type="FunFam" id="3.60.10.10:FF:000029">
    <property type="entry name" value="Inositol polyphosphate 5-phosphatase"/>
    <property type="match status" value="1"/>
</dbReference>
<evidence type="ECO:0000256" key="5">
    <source>
        <dbReference type="ARBA" id="ARBA00022448"/>
    </source>
</evidence>
<evidence type="ECO:0000256" key="6">
    <source>
        <dbReference type="ARBA" id="ARBA00022490"/>
    </source>
</evidence>
<comment type="similarity">
    <text evidence="2">Belongs to the synaptojanin family.</text>
</comment>
<feature type="non-terminal residue" evidence="10">
    <location>
        <position position="1"/>
    </location>
</feature>
<proteinExistence type="inferred from homology"/>
<reference evidence="11" key="1">
    <citation type="submission" date="2016-02" db="EMBL/GenBank/DDBJ databases">
        <title>Comparative genomics of biotechnologically important yeasts.</title>
        <authorList>
            <consortium name="DOE Joint Genome Institute"/>
            <person name="Riley R."/>
            <person name="Haridas S."/>
            <person name="Wolfe K.H."/>
            <person name="Lopes M.R."/>
            <person name="Hittinger C.T."/>
            <person name="Goker M."/>
            <person name="Salamov A."/>
            <person name="Wisecaver J."/>
            <person name="Long T.M."/>
            <person name="Aerts A.L."/>
            <person name="Barry K."/>
            <person name="Choi C."/>
            <person name="Clum A."/>
            <person name="Coughlan A.Y."/>
            <person name="Deshpande S."/>
            <person name="Douglass A.P."/>
            <person name="Hanson S.J."/>
            <person name="Klenk H.-P."/>
            <person name="Labutti K."/>
            <person name="Lapidus A."/>
            <person name="Lindquist E."/>
            <person name="Lipzen A."/>
            <person name="Meier-Kolthoff J.P."/>
            <person name="Ohm R.A."/>
            <person name="Otillar R.P."/>
            <person name="Pangilinan J."/>
            <person name="Peng Y."/>
            <person name="Rokas A."/>
            <person name="Rosa C.A."/>
            <person name="Scheuner C."/>
            <person name="Sibirny A.A."/>
            <person name="Slot J.C."/>
            <person name="Stielow J.B."/>
            <person name="Sun H."/>
            <person name="Kurtzman C.P."/>
            <person name="Blackwell M."/>
            <person name="Jeffries T.W."/>
            <person name="Grigoriev I.V."/>
        </authorList>
    </citation>
    <scope>NUCLEOTIDE SEQUENCE [LARGE SCALE GENOMIC DNA]</scope>
    <source>
        <strain evidence="11">NRRL Y-17796</strain>
    </source>
</reference>
<keyword evidence="8" id="KW-0653">Protein transport</keyword>